<accession>A0A1G4G477</accession>
<feature type="signal peptide" evidence="1">
    <location>
        <begin position="1"/>
        <end position="19"/>
    </location>
</feature>
<keyword evidence="1" id="KW-0732">Signal</keyword>
<dbReference type="InterPro" id="IPR010496">
    <property type="entry name" value="AL/BT2_dom"/>
</dbReference>
<keyword evidence="4" id="KW-1185">Reference proteome</keyword>
<dbReference type="KEGG" id="pmuc:ING2E5A_0417"/>
<reference evidence="3 4" key="1">
    <citation type="submission" date="2016-08" db="EMBL/GenBank/DDBJ databases">
        <authorList>
            <person name="Seilhamer J.J."/>
        </authorList>
    </citation>
    <scope>NUCLEOTIDE SEQUENCE [LARGE SCALE GENOMIC DNA]</scope>
    <source>
        <strain evidence="3">ING2-E5A</strain>
    </source>
</reference>
<gene>
    <name evidence="3" type="ORF">ING2E5A_0417</name>
</gene>
<evidence type="ECO:0000259" key="2">
    <source>
        <dbReference type="Pfam" id="PF06439"/>
    </source>
</evidence>
<feature type="domain" description="3-keto-alpha-glucoside-1,2-lyase/3-keto-2-hydroxy-glucal hydratase" evidence="2">
    <location>
        <begin position="23"/>
        <end position="208"/>
    </location>
</feature>
<dbReference type="RefSeq" id="WP_071135965.1">
    <property type="nucleotide sequence ID" value="NZ_DUQN01000071.1"/>
</dbReference>
<dbReference type="Gene3D" id="2.60.120.560">
    <property type="entry name" value="Exo-inulinase, domain 1"/>
    <property type="match status" value="2"/>
</dbReference>
<feature type="domain" description="3-keto-alpha-glucoside-1,2-lyase/3-keto-2-hydroxy-glucal hydratase" evidence="2">
    <location>
        <begin position="243"/>
        <end position="449"/>
    </location>
</feature>
<dbReference type="Pfam" id="PF06439">
    <property type="entry name" value="3keto-disac_hyd"/>
    <property type="match status" value="2"/>
</dbReference>
<dbReference type="EMBL" id="LT608328">
    <property type="protein sequence ID" value="SCM55491.1"/>
    <property type="molecule type" value="Genomic_DNA"/>
</dbReference>
<evidence type="ECO:0000256" key="1">
    <source>
        <dbReference type="SAM" id="SignalP"/>
    </source>
</evidence>
<organism evidence="3 4">
    <name type="scientific">Petrimonas mucosa</name>
    <dbReference type="NCBI Taxonomy" id="1642646"/>
    <lineage>
        <taxon>Bacteria</taxon>
        <taxon>Pseudomonadati</taxon>
        <taxon>Bacteroidota</taxon>
        <taxon>Bacteroidia</taxon>
        <taxon>Bacteroidales</taxon>
        <taxon>Dysgonomonadaceae</taxon>
        <taxon>Petrimonas</taxon>
    </lineage>
</organism>
<evidence type="ECO:0000313" key="3">
    <source>
        <dbReference type="EMBL" id="SCM55491.1"/>
    </source>
</evidence>
<feature type="chain" id="PRO_5009603775" description="3-keto-alpha-glucoside-1,2-lyase/3-keto-2-hydroxy-glucal hydratase domain-containing protein" evidence="1">
    <location>
        <begin position="20"/>
        <end position="452"/>
    </location>
</feature>
<dbReference type="GO" id="GO:0016787">
    <property type="term" value="F:hydrolase activity"/>
    <property type="evidence" value="ECO:0007669"/>
    <property type="project" value="InterPro"/>
</dbReference>
<dbReference type="Proteomes" id="UP000178485">
    <property type="component" value="Chromosome i"/>
</dbReference>
<sequence length="452" mass="50923">MKRNILVLIATLFVVAASAQEAKWQDLFNGKNLRGWTKLNGTAEYKVQDKTIIGISKVGTPNTFLATNKMYDDFILEFDFKVDDGLNSGVQFRSNSLKEYNNGRVHGYQFEIDPSSRAWTGGIYDEARRGWLYPLTYNPAGQNAFKPNQWNKARIEAIGNSIRTWVNGVPCADLLDDVTKSGFIALQVHSINNKELEGKTVSWRNIRILTQDLDKFRMPENSDEIEQVNAIANTISEREAREGWKLLWDGKTTNGWRGAKLDAFPSKGWSIKDGILKVHKSGGGESTNGGDIVTTRPYKNFILKVDFRITEGANSGIKYFVDTNLNKGAGSAIGCEFQILDDKRHPDAKLGVAGNRTLGSLYDLIPAPANKPFRSGFFNTAMVVVKGNHVEHWLNGVKIIEYERNNQMWNALVAYSKYKDWPNFGNAEEGLILLQDHGDEVWFQNIKIKELE</sequence>
<protein>
    <recommendedName>
        <fullName evidence="2">3-keto-alpha-glucoside-1,2-lyase/3-keto-2-hydroxy-glucal hydratase domain-containing protein</fullName>
    </recommendedName>
</protein>
<proteinExistence type="predicted"/>
<evidence type="ECO:0000313" key="4">
    <source>
        <dbReference type="Proteomes" id="UP000178485"/>
    </source>
</evidence>
<name>A0A1G4G477_9BACT</name>
<dbReference type="STRING" id="1642646.ING2E5A_0417"/>
<dbReference type="AlphaFoldDB" id="A0A1G4G477"/>